<feature type="region of interest" description="Disordered" evidence="3">
    <location>
        <begin position="125"/>
        <end position="146"/>
    </location>
</feature>
<dbReference type="SUPFAM" id="SSF49599">
    <property type="entry name" value="TRAF domain-like"/>
    <property type="match status" value="1"/>
</dbReference>
<evidence type="ECO:0000256" key="1">
    <source>
        <dbReference type="ARBA" id="ARBA00023054"/>
    </source>
</evidence>
<evidence type="ECO:0000256" key="2">
    <source>
        <dbReference type="SAM" id="Coils"/>
    </source>
</evidence>
<proteinExistence type="predicted"/>
<evidence type="ECO:0000313" key="5">
    <source>
        <dbReference type="EMBL" id="PPR93515.1"/>
    </source>
</evidence>
<feature type="coiled-coil region" evidence="2">
    <location>
        <begin position="201"/>
        <end position="301"/>
    </location>
</feature>
<dbReference type="AlphaFoldDB" id="A0A2P5WQY4"/>
<dbReference type="PANTHER" id="PTHR46236">
    <property type="entry name" value="TRAF-LIKE SUPERFAMILY PROTEIN"/>
    <property type="match status" value="1"/>
</dbReference>
<sequence length="323" mass="37036">MEGRYRDLNPRDVNGQVTKVTWRIENFSRIKDKKLCSEIFTVDGNKWRLIIYPRGTKGKNVGFWSIFFAVADSATLPSGWSRYAHFGLAVIDQFHRENSKTLVKTDADKLKTKEADCVKATMDNQKTTSTKPVEITNPSPTSPSCQIMATEPEEPTEEDMNTFFTSLESKLWSSNTIFSREEAKEALAKVEKALNMAPESLKELADRAAKALQDKNCLTEKESIKLTITHKLDCNLIRYKEVESEVAVLHVQVEEAQKKRENMLAERKEIFKSSKKMKMELEALEKHWAEYEVKTKVAEEEENIVEAEWGRIKDFISSIKGKI</sequence>
<protein>
    <recommendedName>
        <fullName evidence="4">MATH domain-containing protein</fullName>
    </recommendedName>
</protein>
<dbReference type="PROSITE" id="PS50144">
    <property type="entry name" value="MATH"/>
    <property type="match status" value="1"/>
</dbReference>
<evidence type="ECO:0000256" key="3">
    <source>
        <dbReference type="SAM" id="MobiDB-lite"/>
    </source>
</evidence>
<evidence type="ECO:0000259" key="4">
    <source>
        <dbReference type="PROSITE" id="PS50144"/>
    </source>
</evidence>
<dbReference type="CDD" id="cd00121">
    <property type="entry name" value="MATH"/>
    <property type="match status" value="1"/>
</dbReference>
<dbReference type="PANTHER" id="PTHR46236:SF35">
    <property type="entry name" value="MATH DOMAIN-CONTAINING PROTEIN"/>
    <property type="match status" value="1"/>
</dbReference>
<gene>
    <name evidence="5" type="ORF">GOBAR_AA27158</name>
</gene>
<dbReference type="Pfam" id="PF22486">
    <property type="entry name" value="MATH_2"/>
    <property type="match status" value="1"/>
</dbReference>
<organism evidence="5 6">
    <name type="scientific">Gossypium barbadense</name>
    <name type="common">Sea Island cotton</name>
    <name type="synonym">Hibiscus barbadensis</name>
    <dbReference type="NCBI Taxonomy" id="3634"/>
    <lineage>
        <taxon>Eukaryota</taxon>
        <taxon>Viridiplantae</taxon>
        <taxon>Streptophyta</taxon>
        <taxon>Embryophyta</taxon>
        <taxon>Tracheophyta</taxon>
        <taxon>Spermatophyta</taxon>
        <taxon>Magnoliopsida</taxon>
        <taxon>eudicotyledons</taxon>
        <taxon>Gunneridae</taxon>
        <taxon>Pentapetalae</taxon>
        <taxon>rosids</taxon>
        <taxon>malvids</taxon>
        <taxon>Malvales</taxon>
        <taxon>Malvaceae</taxon>
        <taxon>Malvoideae</taxon>
        <taxon>Gossypium</taxon>
    </lineage>
</organism>
<dbReference type="InterPro" id="IPR002083">
    <property type="entry name" value="MATH/TRAF_dom"/>
</dbReference>
<dbReference type="Gene3D" id="2.60.210.10">
    <property type="entry name" value="Apoptosis, Tumor Necrosis Factor Receptor Associated Protein 2, Chain A"/>
    <property type="match status" value="1"/>
</dbReference>
<dbReference type="Proteomes" id="UP000239757">
    <property type="component" value="Unassembled WGS sequence"/>
</dbReference>
<evidence type="ECO:0000313" key="6">
    <source>
        <dbReference type="Proteomes" id="UP000239757"/>
    </source>
</evidence>
<reference evidence="5 6" key="1">
    <citation type="submission" date="2015-01" db="EMBL/GenBank/DDBJ databases">
        <title>Genome of allotetraploid Gossypium barbadense reveals genomic plasticity and fiber elongation in cotton evolution.</title>
        <authorList>
            <person name="Chen X."/>
            <person name="Liu X."/>
            <person name="Zhao B."/>
            <person name="Zheng H."/>
            <person name="Hu Y."/>
            <person name="Lu G."/>
            <person name="Yang C."/>
            <person name="Chen J."/>
            <person name="Shan C."/>
            <person name="Zhang L."/>
            <person name="Zhou Y."/>
            <person name="Wang L."/>
            <person name="Guo W."/>
            <person name="Bai Y."/>
            <person name="Ruan J."/>
            <person name="Shangguan X."/>
            <person name="Mao Y."/>
            <person name="Jiang J."/>
            <person name="Zhu Y."/>
            <person name="Lei J."/>
            <person name="Kang H."/>
            <person name="Chen S."/>
            <person name="He X."/>
            <person name="Wang R."/>
            <person name="Wang Y."/>
            <person name="Chen J."/>
            <person name="Wang L."/>
            <person name="Yu S."/>
            <person name="Wang B."/>
            <person name="Wei J."/>
            <person name="Song S."/>
            <person name="Lu X."/>
            <person name="Gao Z."/>
            <person name="Gu W."/>
            <person name="Deng X."/>
            <person name="Ma D."/>
            <person name="Wang S."/>
            <person name="Liang W."/>
            <person name="Fang L."/>
            <person name="Cai C."/>
            <person name="Zhu X."/>
            <person name="Zhou B."/>
            <person name="Zhang Y."/>
            <person name="Chen Z."/>
            <person name="Xu S."/>
            <person name="Zhu R."/>
            <person name="Wang S."/>
            <person name="Zhang T."/>
            <person name="Zhao G."/>
        </authorList>
    </citation>
    <scope>NUCLEOTIDE SEQUENCE [LARGE SCALE GENOMIC DNA]</scope>
    <source>
        <strain evidence="6">cv. Xinhai21</strain>
        <tissue evidence="5">Leaf</tissue>
    </source>
</reference>
<dbReference type="InterPro" id="IPR008974">
    <property type="entry name" value="TRAF-like"/>
</dbReference>
<feature type="domain" description="MATH" evidence="4">
    <location>
        <begin position="17"/>
        <end position="133"/>
    </location>
</feature>
<keyword evidence="1 2" id="KW-0175">Coiled coil</keyword>
<dbReference type="OrthoDB" id="997303at2759"/>
<name>A0A2P5WQY4_GOSBA</name>
<dbReference type="EMBL" id="KZ666788">
    <property type="protein sequence ID" value="PPR93515.1"/>
    <property type="molecule type" value="Genomic_DNA"/>
</dbReference>
<dbReference type="InterPro" id="IPR050804">
    <property type="entry name" value="MCC"/>
</dbReference>
<accession>A0A2P5WQY4</accession>